<evidence type="ECO:0000259" key="11">
    <source>
        <dbReference type="Pfam" id="PF01706"/>
    </source>
</evidence>
<dbReference type="GO" id="GO:0005886">
    <property type="term" value="C:plasma membrane"/>
    <property type="evidence" value="ECO:0007669"/>
    <property type="project" value="UniProtKB-SubCell"/>
</dbReference>
<dbReference type="Pfam" id="PF01706">
    <property type="entry name" value="FliG_C"/>
    <property type="match status" value="1"/>
</dbReference>
<evidence type="ECO:0000256" key="6">
    <source>
        <dbReference type="ARBA" id="ARBA00022500"/>
    </source>
</evidence>
<keyword evidence="8" id="KW-0472">Membrane</keyword>
<keyword evidence="7" id="KW-0283">Flagellar rotation</keyword>
<dbReference type="GO" id="GO:0003774">
    <property type="term" value="F:cytoskeletal motor activity"/>
    <property type="evidence" value="ECO:0007669"/>
    <property type="project" value="InterPro"/>
</dbReference>
<evidence type="ECO:0000256" key="3">
    <source>
        <dbReference type="ARBA" id="ARBA00010299"/>
    </source>
</evidence>
<evidence type="ECO:0000256" key="2">
    <source>
        <dbReference type="ARBA" id="ARBA00004413"/>
    </source>
</evidence>
<dbReference type="InterPro" id="IPR011002">
    <property type="entry name" value="FliG_a-hlx"/>
</dbReference>
<dbReference type="PANTHER" id="PTHR30534:SF0">
    <property type="entry name" value="FLAGELLAR MOTOR SWITCH PROTEIN FLIG"/>
    <property type="match status" value="1"/>
</dbReference>
<dbReference type="GO" id="GO:0009425">
    <property type="term" value="C:bacterial-type flagellum basal body"/>
    <property type="evidence" value="ECO:0007669"/>
    <property type="project" value="UniProtKB-SubCell"/>
</dbReference>
<keyword evidence="14" id="KW-0969">Cilium</keyword>
<feature type="domain" description="Flagellar motor switch protein FliG middle" evidence="12">
    <location>
        <begin position="129"/>
        <end position="201"/>
    </location>
</feature>
<evidence type="ECO:0000256" key="9">
    <source>
        <dbReference type="ARBA" id="ARBA00023143"/>
    </source>
</evidence>
<accession>A0A918RMU7</accession>
<keyword evidence="9" id="KW-0975">Bacterial flagellum</keyword>
<keyword evidence="14" id="KW-0282">Flagellum</keyword>
<evidence type="ECO:0000256" key="4">
    <source>
        <dbReference type="ARBA" id="ARBA00021870"/>
    </source>
</evidence>
<keyword evidence="15" id="KW-1185">Reference proteome</keyword>
<evidence type="ECO:0000256" key="8">
    <source>
        <dbReference type="ARBA" id="ARBA00023136"/>
    </source>
</evidence>
<sequence length="348" mass="37425">MTDQSQNLAVAAEAISLGDAERAAVMVMLLEEEQAARILSQLGPGELQLLGEKMCALGEIGPDLIAQAIAGFVKNTERSGIGAEGRTDHVRNLMNRAVGAVKADSLMQRILPLGEDKGPAIELVRWLTPQALIPLVRDEHPQALAVLLVQLEADVAAEVLHALPADLQTQVVHRIATLGPVSGEAIAMLEELLQQRIAAHHGRVMLDMGGAREAADIINNAGKAAEKRIMPEINRIDKALAREIENEMFKFEHLLALEPQAMGSLLREVESDTLIDALKGISEEQREVFFRAMSSRAADGVKDEIAGRGRLKMADVLEAQKTIVTAARRLAAEGVIAFGVGGGDDEYV</sequence>
<evidence type="ECO:0000313" key="15">
    <source>
        <dbReference type="Proteomes" id="UP000634139"/>
    </source>
</evidence>
<keyword evidence="6" id="KW-0145">Chemotaxis</keyword>
<feature type="domain" description="Flagellar motor switch protein FliG C-terminal" evidence="11">
    <location>
        <begin position="233"/>
        <end position="337"/>
    </location>
</feature>
<comment type="subcellular location">
    <subcellularLocation>
        <location evidence="1">Bacterial flagellum basal body</location>
    </subcellularLocation>
    <subcellularLocation>
        <location evidence="2">Cell membrane</location>
        <topology evidence="2">Peripheral membrane protein</topology>
        <orientation evidence="2">Cytoplasmic side</orientation>
    </subcellularLocation>
</comment>
<dbReference type="InterPro" id="IPR023087">
    <property type="entry name" value="Flg_Motor_Flig_C"/>
</dbReference>
<comment type="similarity">
    <text evidence="3">Belongs to the FliG family.</text>
</comment>
<dbReference type="NCBIfam" id="TIGR00207">
    <property type="entry name" value="fliG"/>
    <property type="match status" value="1"/>
</dbReference>
<evidence type="ECO:0000259" key="13">
    <source>
        <dbReference type="Pfam" id="PF14842"/>
    </source>
</evidence>
<dbReference type="InterPro" id="IPR000090">
    <property type="entry name" value="Flg_Motor_Flig"/>
</dbReference>
<dbReference type="GO" id="GO:0006935">
    <property type="term" value="P:chemotaxis"/>
    <property type="evidence" value="ECO:0007669"/>
    <property type="project" value="UniProtKB-KW"/>
</dbReference>
<evidence type="ECO:0000256" key="10">
    <source>
        <dbReference type="ARBA" id="ARBA00025598"/>
    </source>
</evidence>
<comment type="caution">
    <text evidence="14">The sequence shown here is derived from an EMBL/GenBank/DDBJ whole genome shotgun (WGS) entry which is preliminary data.</text>
</comment>
<dbReference type="SUPFAM" id="SSF48029">
    <property type="entry name" value="FliG"/>
    <property type="match status" value="2"/>
</dbReference>
<keyword evidence="5" id="KW-1003">Cell membrane</keyword>
<dbReference type="Proteomes" id="UP000634139">
    <property type="component" value="Unassembled WGS sequence"/>
</dbReference>
<dbReference type="RefSeq" id="WP_189542770.1">
    <property type="nucleotide sequence ID" value="NZ_BMZD01000009.1"/>
</dbReference>
<protein>
    <recommendedName>
        <fullName evidence="4">Flagellar motor switch protein FliG</fullName>
    </recommendedName>
</protein>
<dbReference type="EMBL" id="BMZD01000009">
    <property type="protein sequence ID" value="GHA06067.1"/>
    <property type="molecule type" value="Genomic_DNA"/>
</dbReference>
<feature type="domain" description="Flagellar motor switch protein FliG N-terminal" evidence="13">
    <location>
        <begin position="17"/>
        <end position="112"/>
    </location>
</feature>
<name>A0A918RMU7_9SPHN</name>
<reference evidence="14" key="1">
    <citation type="journal article" date="2014" name="Int. J. Syst. Evol. Microbiol.">
        <title>Complete genome sequence of Corynebacterium casei LMG S-19264T (=DSM 44701T), isolated from a smear-ripened cheese.</title>
        <authorList>
            <consortium name="US DOE Joint Genome Institute (JGI-PGF)"/>
            <person name="Walter F."/>
            <person name="Albersmeier A."/>
            <person name="Kalinowski J."/>
            <person name="Ruckert C."/>
        </authorList>
    </citation>
    <scope>NUCLEOTIDE SEQUENCE</scope>
    <source>
        <strain evidence="14">KCTC 32422</strain>
    </source>
</reference>
<dbReference type="Pfam" id="PF14842">
    <property type="entry name" value="FliG_N"/>
    <property type="match status" value="1"/>
</dbReference>
<evidence type="ECO:0000256" key="1">
    <source>
        <dbReference type="ARBA" id="ARBA00004117"/>
    </source>
</evidence>
<evidence type="ECO:0000256" key="5">
    <source>
        <dbReference type="ARBA" id="ARBA00022475"/>
    </source>
</evidence>
<evidence type="ECO:0000313" key="14">
    <source>
        <dbReference type="EMBL" id="GHA06067.1"/>
    </source>
</evidence>
<organism evidence="14 15">
    <name type="scientific">Novosphingobium arvoryzae</name>
    <dbReference type="NCBI Taxonomy" id="1256514"/>
    <lineage>
        <taxon>Bacteria</taxon>
        <taxon>Pseudomonadati</taxon>
        <taxon>Pseudomonadota</taxon>
        <taxon>Alphaproteobacteria</taxon>
        <taxon>Sphingomonadales</taxon>
        <taxon>Sphingomonadaceae</taxon>
        <taxon>Novosphingobium</taxon>
    </lineage>
</organism>
<dbReference type="InterPro" id="IPR032779">
    <property type="entry name" value="FliG_M"/>
</dbReference>
<dbReference type="InterPro" id="IPR028263">
    <property type="entry name" value="FliG_N"/>
</dbReference>
<evidence type="ECO:0000259" key="12">
    <source>
        <dbReference type="Pfam" id="PF14841"/>
    </source>
</evidence>
<evidence type="ECO:0000256" key="7">
    <source>
        <dbReference type="ARBA" id="ARBA00022779"/>
    </source>
</evidence>
<dbReference type="Gene3D" id="1.10.220.30">
    <property type="match status" value="3"/>
</dbReference>
<dbReference type="GO" id="GO:0071973">
    <property type="term" value="P:bacterial-type flagellum-dependent cell motility"/>
    <property type="evidence" value="ECO:0007669"/>
    <property type="project" value="InterPro"/>
</dbReference>
<proteinExistence type="inferred from homology"/>
<comment type="function">
    <text evidence="10">FliG is one of three proteins (FliG, FliN, FliM) that forms the rotor-mounted switch complex (C ring), located at the base of the basal body. This complex interacts with the CheY and CheZ chemotaxis proteins, in addition to contacting components of the motor that determine the direction of flagellar rotation.</text>
</comment>
<dbReference type="Pfam" id="PF14841">
    <property type="entry name" value="FliG_M"/>
    <property type="match status" value="1"/>
</dbReference>
<dbReference type="PRINTS" id="PR00954">
    <property type="entry name" value="FLGMOTORFLIG"/>
</dbReference>
<reference evidence="14" key="2">
    <citation type="submission" date="2020-09" db="EMBL/GenBank/DDBJ databases">
        <authorList>
            <person name="Sun Q."/>
            <person name="Kim S."/>
        </authorList>
    </citation>
    <scope>NUCLEOTIDE SEQUENCE</scope>
    <source>
        <strain evidence="14">KCTC 32422</strain>
    </source>
</reference>
<keyword evidence="14" id="KW-0966">Cell projection</keyword>
<dbReference type="PANTHER" id="PTHR30534">
    <property type="entry name" value="FLAGELLAR MOTOR SWITCH PROTEIN FLIG"/>
    <property type="match status" value="1"/>
</dbReference>
<gene>
    <name evidence="14" type="primary">fliG</name>
    <name evidence="14" type="ORF">GCM10011617_28780</name>
</gene>
<dbReference type="AlphaFoldDB" id="A0A918RMU7"/>